<reference evidence="2 3" key="1">
    <citation type="submission" date="2019-03" db="EMBL/GenBank/DDBJ databases">
        <title>Single cell metagenomics reveals metabolic interactions within the superorganism composed of flagellate Streblomastix strix and complex community of Bacteroidetes bacteria on its surface.</title>
        <authorList>
            <person name="Treitli S.C."/>
            <person name="Kolisko M."/>
            <person name="Husnik F."/>
            <person name="Keeling P."/>
            <person name="Hampl V."/>
        </authorList>
    </citation>
    <scope>NUCLEOTIDE SEQUENCE [LARGE SCALE GENOMIC DNA]</scope>
    <source>
        <strain evidence="2">ST1C</strain>
    </source>
</reference>
<dbReference type="AlphaFoldDB" id="A0A5J4QWR0"/>
<feature type="compositionally biased region" description="Basic and acidic residues" evidence="1">
    <location>
        <begin position="178"/>
        <end position="187"/>
    </location>
</feature>
<feature type="non-terminal residue" evidence="2">
    <location>
        <position position="244"/>
    </location>
</feature>
<comment type="caution">
    <text evidence="2">The sequence shown here is derived from an EMBL/GenBank/DDBJ whole genome shotgun (WGS) entry which is preliminary data.</text>
</comment>
<evidence type="ECO:0000256" key="1">
    <source>
        <dbReference type="SAM" id="MobiDB-lite"/>
    </source>
</evidence>
<evidence type="ECO:0000313" key="3">
    <source>
        <dbReference type="Proteomes" id="UP000324800"/>
    </source>
</evidence>
<organism evidence="2 3">
    <name type="scientific">Streblomastix strix</name>
    <dbReference type="NCBI Taxonomy" id="222440"/>
    <lineage>
        <taxon>Eukaryota</taxon>
        <taxon>Metamonada</taxon>
        <taxon>Preaxostyla</taxon>
        <taxon>Oxymonadida</taxon>
        <taxon>Streblomastigidae</taxon>
        <taxon>Streblomastix</taxon>
    </lineage>
</organism>
<feature type="non-terminal residue" evidence="2">
    <location>
        <position position="1"/>
    </location>
</feature>
<gene>
    <name evidence="2" type="ORF">EZS28_053971</name>
</gene>
<dbReference type="EMBL" id="SNRW01043895">
    <property type="protein sequence ID" value="KAA6326296.1"/>
    <property type="molecule type" value="Genomic_DNA"/>
</dbReference>
<proteinExistence type="predicted"/>
<sequence length="244" mass="27374">SPQPKSPGFQSTKSKSPPNQNPIINPNIFPPPPPKPILQLPFPIISKYLKQSNDFGIGFDCLNKEMKQSDKQIIKVVKIPEFQKQETKEAADRLSQFLGEIGLYGDILSLGEIYSKHPAYQEQINSSQSSSKTISIQLPDIFKDAALRIPKNEKAIEALSKIDQQLVKRAQEEQKRILEEKEEEKKKQQSKGKQQQQQQQSIGKAVSKQKGTGTGTRQGQGQRNIDRDALNMSISKLIRNEGGI</sequence>
<feature type="compositionally biased region" description="Low complexity" evidence="1">
    <location>
        <begin position="14"/>
        <end position="27"/>
    </location>
</feature>
<accession>A0A5J4QWR0</accession>
<protein>
    <submittedName>
        <fullName evidence="2">Uncharacterized protein</fullName>
    </submittedName>
</protein>
<feature type="region of interest" description="Disordered" evidence="1">
    <location>
        <begin position="1"/>
        <end position="35"/>
    </location>
</feature>
<feature type="compositionally biased region" description="Low complexity" evidence="1">
    <location>
        <begin position="191"/>
        <end position="200"/>
    </location>
</feature>
<feature type="region of interest" description="Disordered" evidence="1">
    <location>
        <begin position="178"/>
        <end position="244"/>
    </location>
</feature>
<dbReference type="Proteomes" id="UP000324800">
    <property type="component" value="Unassembled WGS sequence"/>
</dbReference>
<evidence type="ECO:0000313" key="2">
    <source>
        <dbReference type="EMBL" id="KAA6326296.1"/>
    </source>
</evidence>
<name>A0A5J4QWR0_9EUKA</name>